<protein>
    <submittedName>
        <fullName evidence="1">DUF1491 domain-containing protein</fullName>
    </submittedName>
</protein>
<evidence type="ECO:0000313" key="2">
    <source>
        <dbReference type="Proteomes" id="UP000241167"/>
    </source>
</evidence>
<dbReference type="Pfam" id="PF07372">
    <property type="entry name" value="DUF1491"/>
    <property type="match status" value="1"/>
</dbReference>
<dbReference type="OrthoDB" id="9809136at2"/>
<comment type="caution">
    <text evidence="1">The sequence shown here is derived from an EMBL/GenBank/DDBJ whole genome shotgun (WGS) entry which is preliminary data.</text>
</comment>
<dbReference type="Proteomes" id="UP000241167">
    <property type="component" value="Unassembled WGS sequence"/>
</dbReference>
<reference evidence="1 2" key="1">
    <citation type="submission" date="2018-03" db="EMBL/GenBank/DDBJ databases">
        <title>The draft genome of Sphingosinicella sp. GL-C-18.</title>
        <authorList>
            <person name="Liu L."/>
            <person name="Li L."/>
            <person name="Liang L."/>
            <person name="Zhang X."/>
            <person name="Wang T."/>
        </authorList>
    </citation>
    <scope>NUCLEOTIDE SEQUENCE [LARGE SCALE GENOMIC DNA]</scope>
    <source>
        <strain evidence="1 2">GL-C-18</strain>
    </source>
</reference>
<name>A0A2P7QUD9_9SPHN</name>
<dbReference type="Gene3D" id="3.40.1530.20">
    <property type="entry name" value="Protein of unknown function (DUF1491)"/>
    <property type="match status" value="1"/>
</dbReference>
<dbReference type="EMBL" id="PXYI01000002">
    <property type="protein sequence ID" value="PSJ41583.1"/>
    <property type="molecule type" value="Genomic_DNA"/>
</dbReference>
<gene>
    <name evidence="1" type="ORF">C7I55_04560</name>
</gene>
<proteinExistence type="predicted"/>
<evidence type="ECO:0000313" key="1">
    <source>
        <dbReference type="EMBL" id="PSJ41583.1"/>
    </source>
</evidence>
<accession>A0A2P7QUD9</accession>
<dbReference type="AlphaFoldDB" id="A0A2P7QUD9"/>
<sequence>MTPRIASSVLVGALIRKAEASGGFAAVLSKGDTVSGAILVLLTERGAIPHLLERILQADGCYAWHSPKAEGFQNIAEVAQFVERRRRFDPDLWVLELDIASAERFAADMNAFD</sequence>
<dbReference type="RefSeq" id="WP_106511745.1">
    <property type="nucleotide sequence ID" value="NZ_PXYI01000002.1"/>
</dbReference>
<keyword evidence="2" id="KW-1185">Reference proteome</keyword>
<organism evidence="1 2">
    <name type="scientific">Allosphingosinicella deserti</name>
    <dbReference type="NCBI Taxonomy" id="2116704"/>
    <lineage>
        <taxon>Bacteria</taxon>
        <taxon>Pseudomonadati</taxon>
        <taxon>Pseudomonadota</taxon>
        <taxon>Alphaproteobacteria</taxon>
        <taxon>Sphingomonadales</taxon>
        <taxon>Sphingomonadaceae</taxon>
        <taxon>Allosphingosinicella</taxon>
    </lineage>
</organism>
<dbReference type="InterPro" id="IPR009964">
    <property type="entry name" value="DUF1491"/>
</dbReference>